<name>A0A9W8HEM1_9FUNG</name>
<dbReference type="Pfam" id="PF00867">
    <property type="entry name" value="XPG_I"/>
    <property type="match status" value="1"/>
</dbReference>
<reference evidence="17" key="1">
    <citation type="submission" date="2022-07" db="EMBL/GenBank/DDBJ databases">
        <title>Phylogenomic reconstructions and comparative analyses of Kickxellomycotina fungi.</title>
        <authorList>
            <person name="Reynolds N.K."/>
            <person name="Stajich J.E."/>
            <person name="Barry K."/>
            <person name="Grigoriev I.V."/>
            <person name="Crous P."/>
            <person name="Smith M.E."/>
        </authorList>
    </citation>
    <scope>NUCLEOTIDE SEQUENCE</scope>
    <source>
        <strain evidence="17">NBRC 105414</strain>
    </source>
</reference>
<proteinExistence type="inferred from homology"/>
<keyword evidence="4" id="KW-0540">Nuclease</keyword>
<evidence type="ECO:0000256" key="9">
    <source>
        <dbReference type="ARBA" id="ARBA00022842"/>
    </source>
</evidence>
<keyword evidence="12" id="KW-0234">DNA repair</keyword>
<evidence type="ECO:0000256" key="8">
    <source>
        <dbReference type="ARBA" id="ARBA00022839"/>
    </source>
</evidence>
<dbReference type="InterPro" id="IPR006085">
    <property type="entry name" value="XPG_DNA_repair_N"/>
</dbReference>
<evidence type="ECO:0000256" key="11">
    <source>
        <dbReference type="ARBA" id="ARBA00023125"/>
    </source>
</evidence>
<dbReference type="OrthoDB" id="26491at2759"/>
<dbReference type="FunFam" id="3.40.50.1010:FF:000002">
    <property type="entry name" value="Exonuclease 1, putative"/>
    <property type="match status" value="1"/>
</dbReference>
<feature type="compositionally biased region" description="Polar residues" evidence="14">
    <location>
        <begin position="446"/>
        <end position="457"/>
    </location>
</feature>
<dbReference type="SUPFAM" id="SSF88723">
    <property type="entry name" value="PIN domain-like"/>
    <property type="match status" value="1"/>
</dbReference>
<evidence type="ECO:0000256" key="14">
    <source>
        <dbReference type="SAM" id="MobiDB-lite"/>
    </source>
</evidence>
<dbReference type="Pfam" id="PF00752">
    <property type="entry name" value="XPG_N"/>
    <property type="match status" value="1"/>
</dbReference>
<evidence type="ECO:0000256" key="2">
    <source>
        <dbReference type="ARBA" id="ARBA00004123"/>
    </source>
</evidence>
<dbReference type="GO" id="GO:0046872">
    <property type="term" value="F:metal ion binding"/>
    <property type="evidence" value="ECO:0007669"/>
    <property type="project" value="UniProtKB-KW"/>
</dbReference>
<accession>A0A9W8HEM1</accession>
<keyword evidence="7" id="KW-0378">Hydrolase</keyword>
<dbReference type="GO" id="GO:0017108">
    <property type="term" value="F:5'-flap endonuclease activity"/>
    <property type="evidence" value="ECO:0007669"/>
    <property type="project" value="TreeGrafter"/>
</dbReference>
<dbReference type="InterPro" id="IPR044752">
    <property type="entry name" value="PIN-like_EXO1"/>
</dbReference>
<dbReference type="Gene3D" id="3.40.50.1010">
    <property type="entry name" value="5'-nuclease"/>
    <property type="match status" value="1"/>
</dbReference>
<feature type="domain" description="XPG N-terminal" evidence="16">
    <location>
        <begin position="1"/>
        <end position="99"/>
    </location>
</feature>
<evidence type="ECO:0000256" key="3">
    <source>
        <dbReference type="ARBA" id="ARBA00010563"/>
    </source>
</evidence>
<evidence type="ECO:0000259" key="16">
    <source>
        <dbReference type="SMART" id="SM00485"/>
    </source>
</evidence>
<dbReference type="PRINTS" id="PR00853">
    <property type="entry name" value="XPGRADSUPER"/>
</dbReference>
<dbReference type="InterPro" id="IPR036279">
    <property type="entry name" value="5-3_exonuclease_C_sf"/>
</dbReference>
<dbReference type="SUPFAM" id="SSF47807">
    <property type="entry name" value="5' to 3' exonuclease, C-terminal subdomain"/>
    <property type="match status" value="1"/>
</dbReference>
<evidence type="ECO:0000256" key="10">
    <source>
        <dbReference type="ARBA" id="ARBA00022881"/>
    </source>
</evidence>
<evidence type="ECO:0000256" key="6">
    <source>
        <dbReference type="ARBA" id="ARBA00022763"/>
    </source>
</evidence>
<comment type="similarity">
    <text evidence="3">Belongs to the XPG/RAD2 endonuclease family. EXO1 subfamily.</text>
</comment>
<dbReference type="CDD" id="cd09857">
    <property type="entry name" value="PIN_EXO1"/>
    <property type="match status" value="1"/>
</dbReference>
<dbReference type="GO" id="GO:0006281">
    <property type="term" value="P:DNA repair"/>
    <property type="evidence" value="ECO:0007669"/>
    <property type="project" value="UniProtKB-KW"/>
</dbReference>
<keyword evidence="8" id="KW-0269">Exonuclease</keyword>
<evidence type="ECO:0000256" key="12">
    <source>
        <dbReference type="ARBA" id="ARBA00023204"/>
    </source>
</evidence>
<protein>
    <recommendedName>
        <fullName evidence="19">Exonuclease 1</fullName>
    </recommendedName>
</protein>
<gene>
    <name evidence="17" type="ORF">H4R18_003664</name>
</gene>
<dbReference type="Proteomes" id="UP001140217">
    <property type="component" value="Unassembled WGS sequence"/>
</dbReference>
<dbReference type="PANTHER" id="PTHR11081">
    <property type="entry name" value="FLAP ENDONUCLEASE FAMILY MEMBER"/>
    <property type="match status" value="1"/>
</dbReference>
<dbReference type="AlphaFoldDB" id="A0A9W8HEM1"/>
<dbReference type="InterPro" id="IPR006084">
    <property type="entry name" value="XPG/Rad2"/>
</dbReference>
<keyword evidence="6" id="KW-0227">DNA damage</keyword>
<feature type="region of interest" description="Disordered" evidence="14">
    <location>
        <begin position="336"/>
        <end position="364"/>
    </location>
</feature>
<comment type="caution">
    <text evidence="17">The sequence shown here is derived from an EMBL/GenBank/DDBJ whole genome shotgun (WGS) entry which is preliminary data.</text>
</comment>
<keyword evidence="18" id="KW-1185">Reference proteome</keyword>
<dbReference type="InterPro" id="IPR006086">
    <property type="entry name" value="XPG-I_dom"/>
</dbReference>
<comment type="cofactor">
    <cofactor evidence="1">
        <name>Mg(2+)</name>
        <dbReference type="ChEBI" id="CHEBI:18420"/>
    </cofactor>
</comment>
<keyword evidence="11" id="KW-0238">DNA-binding</keyword>
<dbReference type="FunFam" id="1.10.150.20:FF:000011">
    <property type="entry name" value="exonuclease 1"/>
    <property type="match status" value="1"/>
</dbReference>
<feature type="domain" description="XPG-I" evidence="15">
    <location>
        <begin position="138"/>
        <end position="208"/>
    </location>
</feature>
<evidence type="ECO:0000256" key="4">
    <source>
        <dbReference type="ARBA" id="ARBA00022722"/>
    </source>
</evidence>
<feature type="region of interest" description="Disordered" evidence="14">
    <location>
        <begin position="445"/>
        <end position="464"/>
    </location>
</feature>
<keyword evidence="13" id="KW-0539">Nucleus</keyword>
<evidence type="ECO:0008006" key="19">
    <source>
        <dbReference type="Google" id="ProtNLM"/>
    </source>
</evidence>
<evidence type="ECO:0000256" key="1">
    <source>
        <dbReference type="ARBA" id="ARBA00001946"/>
    </source>
</evidence>
<dbReference type="EMBL" id="JANBUL010000152">
    <property type="protein sequence ID" value="KAJ2780049.1"/>
    <property type="molecule type" value="Genomic_DNA"/>
</dbReference>
<dbReference type="InterPro" id="IPR037315">
    <property type="entry name" value="EXO1_H3TH"/>
</dbReference>
<dbReference type="CDD" id="cd09908">
    <property type="entry name" value="H3TH_EXO1"/>
    <property type="match status" value="1"/>
</dbReference>
<dbReference type="GO" id="GO:0005634">
    <property type="term" value="C:nucleus"/>
    <property type="evidence" value="ECO:0007669"/>
    <property type="project" value="UniProtKB-SubCell"/>
</dbReference>
<evidence type="ECO:0000256" key="13">
    <source>
        <dbReference type="ARBA" id="ARBA00023242"/>
    </source>
</evidence>
<keyword evidence="9" id="KW-0460">Magnesium</keyword>
<dbReference type="GO" id="GO:0035312">
    <property type="term" value="F:5'-3' DNA exonuclease activity"/>
    <property type="evidence" value="ECO:0007669"/>
    <property type="project" value="InterPro"/>
</dbReference>
<organism evidence="17 18">
    <name type="scientific">Coemansia javaensis</name>
    <dbReference type="NCBI Taxonomy" id="2761396"/>
    <lineage>
        <taxon>Eukaryota</taxon>
        <taxon>Fungi</taxon>
        <taxon>Fungi incertae sedis</taxon>
        <taxon>Zoopagomycota</taxon>
        <taxon>Kickxellomycotina</taxon>
        <taxon>Kickxellomycetes</taxon>
        <taxon>Kickxellales</taxon>
        <taxon>Kickxellaceae</taxon>
        <taxon>Coemansia</taxon>
    </lineage>
</organism>
<feature type="region of interest" description="Disordered" evidence="14">
    <location>
        <begin position="524"/>
        <end position="559"/>
    </location>
</feature>
<evidence type="ECO:0000259" key="15">
    <source>
        <dbReference type="SMART" id="SM00484"/>
    </source>
</evidence>
<dbReference type="InterPro" id="IPR029060">
    <property type="entry name" value="PIN-like_dom_sf"/>
</dbReference>
<dbReference type="SMART" id="SM00485">
    <property type="entry name" value="XPGN"/>
    <property type="match status" value="1"/>
</dbReference>
<dbReference type="InterPro" id="IPR019974">
    <property type="entry name" value="XPG_CS"/>
</dbReference>
<keyword evidence="10" id="KW-0267">Excision nuclease</keyword>
<dbReference type="PROSITE" id="PS00841">
    <property type="entry name" value="XPG_1"/>
    <property type="match status" value="1"/>
</dbReference>
<evidence type="ECO:0000313" key="17">
    <source>
        <dbReference type="EMBL" id="KAJ2780049.1"/>
    </source>
</evidence>
<evidence type="ECO:0000256" key="5">
    <source>
        <dbReference type="ARBA" id="ARBA00022723"/>
    </source>
</evidence>
<dbReference type="GO" id="GO:0003677">
    <property type="term" value="F:DNA binding"/>
    <property type="evidence" value="ECO:0007669"/>
    <property type="project" value="UniProtKB-KW"/>
</dbReference>
<evidence type="ECO:0000256" key="7">
    <source>
        <dbReference type="ARBA" id="ARBA00022801"/>
    </source>
</evidence>
<dbReference type="SMART" id="SM00484">
    <property type="entry name" value="XPGI"/>
    <property type="match status" value="1"/>
</dbReference>
<comment type="subcellular location">
    <subcellularLocation>
        <location evidence="2">Nucleus</location>
    </subcellularLocation>
</comment>
<dbReference type="Gene3D" id="1.10.150.20">
    <property type="entry name" value="5' to 3' exonuclease, C-terminal subdomain"/>
    <property type="match status" value="1"/>
</dbReference>
<evidence type="ECO:0000313" key="18">
    <source>
        <dbReference type="Proteomes" id="UP001140217"/>
    </source>
</evidence>
<sequence length="602" mass="64493">MGISGLLPLLSEAQRKGHVKEFAGQTVGVDSYIWLYKGAFSCAVEVGLGQPTTKYVTSFMARARMLRHHGVEPLFVFDGGPLPSKRETELERQRQRGEKRQRAIELWAQGRRKPAFEMFQRCLEATPQMAKAVIEQLAQEGFRYLVAPYEADAQLAFLESQGVIAAAISEDSDLVAFGCGKVLFKMDQCGAGTVFDRARIHRAKAVDIRGWSDAQIRRMCILSGCDYAASAPGIGLKRAHRYAARATDVGMAVRLMRADGVPVPDGYEEAVVRAELTFQFQRVYDPRTRALAHVLPLPAGVRAEDMPFVGAALDPRVAQDIAVAAIDPFTLAPFERPDAAPAAPEPAAKTPPAKASKAKAPKAKATPAAVRGTLVGLWKKSAFATISAKPSPVVAVAVAVEAAAAAEPTTAPVAPLLAEQQLEEGDDDVRVKFRARDTRGELVATGQRSRSQCTTQAVDDPAPEPSLASIGALLSRFKHKASSASGPPAAISMPVCSRQASAGGRSLRFHSPGRGLLTLKQQASRRISAGAPQLPGDTTTTAARDCASPKRKDAGHHEEGLLDAARKHRCTALAHKLAAHDPHFVDDIVDSSDNDKENAVYV</sequence>
<feature type="compositionally biased region" description="Low complexity" evidence="14">
    <location>
        <begin position="339"/>
        <end position="355"/>
    </location>
</feature>
<keyword evidence="5" id="KW-0479">Metal-binding</keyword>
<feature type="compositionally biased region" description="Basic and acidic residues" evidence="14">
    <location>
        <begin position="547"/>
        <end position="559"/>
    </location>
</feature>
<dbReference type="PANTHER" id="PTHR11081:SF65">
    <property type="entry name" value="DNA DAMAGE-INDUCIBLE PROTEIN DIN7-RELATED"/>
    <property type="match status" value="1"/>
</dbReference>